<reference evidence="3 4" key="1">
    <citation type="journal article" date="2015" name="Genome Biol. Evol.">
        <title>Phylogenomic analyses indicate that early fungi evolved digesting cell walls of algal ancestors of land plants.</title>
        <authorList>
            <person name="Chang Y."/>
            <person name="Wang S."/>
            <person name="Sekimoto S."/>
            <person name="Aerts A.L."/>
            <person name="Choi C."/>
            <person name="Clum A."/>
            <person name="LaButti K.M."/>
            <person name="Lindquist E.A."/>
            <person name="Yee Ngan C."/>
            <person name="Ohm R.A."/>
            <person name="Salamov A.A."/>
            <person name="Grigoriev I.V."/>
            <person name="Spatafora J.W."/>
            <person name="Berbee M.L."/>
        </authorList>
    </citation>
    <scope>NUCLEOTIDE SEQUENCE [LARGE SCALE GENOMIC DNA]</scope>
    <source>
        <strain evidence="3 4">NRRL 28638</strain>
    </source>
</reference>
<proteinExistence type="predicted"/>
<dbReference type="AlphaFoldDB" id="A0A137PIU5"/>
<name>A0A137PIU5_CONC2</name>
<dbReference type="NCBIfam" id="NF041646">
    <property type="entry name" value="VC0807_fam"/>
    <property type="match status" value="1"/>
</dbReference>
<evidence type="ECO:0000313" key="3">
    <source>
        <dbReference type="EMBL" id="KXN74917.1"/>
    </source>
</evidence>
<evidence type="ECO:0000256" key="2">
    <source>
        <dbReference type="SAM" id="Phobius"/>
    </source>
</evidence>
<organism evidence="3 4">
    <name type="scientific">Conidiobolus coronatus (strain ATCC 28846 / CBS 209.66 / NRRL 28638)</name>
    <name type="common">Delacroixia coronata</name>
    <dbReference type="NCBI Taxonomy" id="796925"/>
    <lineage>
        <taxon>Eukaryota</taxon>
        <taxon>Fungi</taxon>
        <taxon>Fungi incertae sedis</taxon>
        <taxon>Zoopagomycota</taxon>
        <taxon>Entomophthoromycotina</taxon>
        <taxon>Entomophthoromycetes</taxon>
        <taxon>Entomophthorales</taxon>
        <taxon>Ancylistaceae</taxon>
        <taxon>Conidiobolus</taxon>
    </lineage>
</organism>
<keyword evidence="4" id="KW-1185">Reference proteome</keyword>
<accession>A0A137PIU5</accession>
<dbReference type="OrthoDB" id="10043543at2759"/>
<feature type="transmembrane region" description="Helical" evidence="2">
    <location>
        <begin position="165"/>
        <end position="186"/>
    </location>
</feature>
<feature type="transmembrane region" description="Helical" evidence="2">
    <location>
        <begin position="217"/>
        <end position="238"/>
    </location>
</feature>
<feature type="compositionally biased region" description="Low complexity" evidence="1">
    <location>
        <begin position="76"/>
        <end position="107"/>
    </location>
</feature>
<sequence>MGRLVSAISDFANEAFKKPETAHTSNMQFADNNNNGQYSQNMGSMQYPSSINNTQSYPNYSNNGQYPSNMNSVSSYPNNNTNGQYPNNPPQYQNNANNAQHALNSNNGQFQTMPNNQQNSYNMDPNDQQATQDQNEGKKTGARTGFIEFGLPIVLRYALEDSLGLVWASVISSIPIILSMLYSTFVKRMFSPFPLIMILSIYMDMGFQLAFKNERLQLLSGTVVSGIVALVIFVSIPFDNKFVYYLAKPLATGGDHEKGLEFDAKWRMPMAKVISTRISIGVGIGFIIAAGVNAAVVFALPLGMINIASTVVSIGAAVVIGAWAGWYKTRKTNQLMAAAQAQQDAANLAK</sequence>
<evidence type="ECO:0000313" key="4">
    <source>
        <dbReference type="Proteomes" id="UP000070444"/>
    </source>
</evidence>
<feature type="compositionally biased region" description="Polar residues" evidence="1">
    <location>
        <begin position="22"/>
        <end position="75"/>
    </location>
</feature>
<evidence type="ECO:0000256" key="1">
    <source>
        <dbReference type="SAM" id="MobiDB-lite"/>
    </source>
</evidence>
<feature type="compositionally biased region" description="Polar residues" evidence="1">
    <location>
        <begin position="108"/>
        <end position="134"/>
    </location>
</feature>
<keyword evidence="2" id="KW-1133">Transmembrane helix</keyword>
<gene>
    <name evidence="3" type="ORF">CONCODRAFT_67170</name>
</gene>
<feature type="transmembrane region" description="Helical" evidence="2">
    <location>
        <begin position="278"/>
        <end position="299"/>
    </location>
</feature>
<dbReference type="Proteomes" id="UP000070444">
    <property type="component" value="Unassembled WGS sequence"/>
</dbReference>
<feature type="region of interest" description="Disordered" evidence="1">
    <location>
        <begin position="19"/>
        <end position="139"/>
    </location>
</feature>
<keyword evidence="2" id="KW-0812">Transmembrane</keyword>
<feature type="transmembrane region" description="Helical" evidence="2">
    <location>
        <begin position="193"/>
        <end position="211"/>
    </location>
</feature>
<keyword evidence="2" id="KW-0472">Membrane</keyword>
<feature type="transmembrane region" description="Helical" evidence="2">
    <location>
        <begin position="305"/>
        <end position="326"/>
    </location>
</feature>
<dbReference type="EMBL" id="KQ964419">
    <property type="protein sequence ID" value="KXN74917.1"/>
    <property type="molecule type" value="Genomic_DNA"/>
</dbReference>
<protein>
    <submittedName>
        <fullName evidence="3">Uncharacterized protein</fullName>
    </submittedName>
</protein>